<organism evidence="10 11">
    <name type="scientific">Thlaspi arvense</name>
    <name type="common">Field penny-cress</name>
    <dbReference type="NCBI Taxonomy" id="13288"/>
    <lineage>
        <taxon>Eukaryota</taxon>
        <taxon>Viridiplantae</taxon>
        <taxon>Streptophyta</taxon>
        <taxon>Embryophyta</taxon>
        <taxon>Tracheophyta</taxon>
        <taxon>Spermatophyta</taxon>
        <taxon>Magnoliopsida</taxon>
        <taxon>eudicotyledons</taxon>
        <taxon>Gunneridae</taxon>
        <taxon>Pentapetalae</taxon>
        <taxon>rosids</taxon>
        <taxon>malvids</taxon>
        <taxon>Brassicales</taxon>
        <taxon>Brassicaceae</taxon>
        <taxon>Thlaspideae</taxon>
        <taxon>Thlaspi</taxon>
    </lineage>
</organism>
<evidence type="ECO:0000259" key="9">
    <source>
        <dbReference type="SMART" id="SM00382"/>
    </source>
</evidence>
<comment type="catalytic activity">
    <reaction evidence="6">
        <text>ATP + H2O = ADP + phosphate + H(+)</text>
        <dbReference type="Rhea" id="RHEA:13065"/>
        <dbReference type="ChEBI" id="CHEBI:15377"/>
        <dbReference type="ChEBI" id="CHEBI:15378"/>
        <dbReference type="ChEBI" id="CHEBI:30616"/>
        <dbReference type="ChEBI" id="CHEBI:43474"/>
        <dbReference type="ChEBI" id="CHEBI:456216"/>
    </reaction>
</comment>
<evidence type="ECO:0000256" key="7">
    <source>
        <dbReference type="SAM" id="MobiDB-lite"/>
    </source>
</evidence>
<evidence type="ECO:0000313" key="10">
    <source>
        <dbReference type="EMBL" id="CAH2077940.1"/>
    </source>
</evidence>
<keyword evidence="4" id="KW-0067">ATP-binding</keyword>
<dbReference type="GO" id="GO:0016887">
    <property type="term" value="F:ATP hydrolysis activity"/>
    <property type="evidence" value="ECO:0007669"/>
    <property type="project" value="InterPro"/>
</dbReference>
<gene>
    <name evidence="10" type="ORF">TAV2_LOCUS25828</name>
</gene>
<keyword evidence="11" id="KW-1185">Reference proteome</keyword>
<dbReference type="Pfam" id="PF25568">
    <property type="entry name" value="AAA_lid_At3g28540"/>
    <property type="match status" value="1"/>
</dbReference>
<evidence type="ECO:0000256" key="8">
    <source>
        <dbReference type="SAM" id="SignalP"/>
    </source>
</evidence>
<evidence type="ECO:0000256" key="1">
    <source>
        <dbReference type="ARBA" id="ARBA00001946"/>
    </source>
</evidence>
<comment type="similarity">
    <text evidence="2">Belongs to the AAA ATPase family. BCS1 subfamily.</text>
</comment>
<dbReference type="InterPro" id="IPR050747">
    <property type="entry name" value="Mitochondrial_chaperone_BCS1"/>
</dbReference>
<accession>A0AAU9T1C1</accession>
<keyword evidence="5" id="KW-0460">Magnesium</keyword>
<feature type="compositionally biased region" description="Acidic residues" evidence="7">
    <location>
        <begin position="498"/>
        <end position="508"/>
    </location>
</feature>
<proteinExistence type="inferred from homology"/>
<protein>
    <recommendedName>
        <fullName evidence="9">AAA+ ATPase domain-containing protein</fullName>
    </recommendedName>
</protein>
<evidence type="ECO:0000256" key="5">
    <source>
        <dbReference type="ARBA" id="ARBA00022842"/>
    </source>
</evidence>
<dbReference type="InterPro" id="IPR003593">
    <property type="entry name" value="AAA+_ATPase"/>
</dbReference>
<dbReference type="InterPro" id="IPR027417">
    <property type="entry name" value="P-loop_NTPase"/>
</dbReference>
<evidence type="ECO:0000256" key="6">
    <source>
        <dbReference type="ARBA" id="ARBA00049360"/>
    </source>
</evidence>
<evidence type="ECO:0000256" key="4">
    <source>
        <dbReference type="ARBA" id="ARBA00022840"/>
    </source>
</evidence>
<dbReference type="CDD" id="cd19510">
    <property type="entry name" value="RecA-like_BCS1"/>
    <property type="match status" value="1"/>
</dbReference>
<dbReference type="SMART" id="SM00382">
    <property type="entry name" value="AAA"/>
    <property type="match status" value="1"/>
</dbReference>
<dbReference type="PANTHER" id="PTHR23070">
    <property type="entry name" value="BCS1 AAA-TYPE ATPASE"/>
    <property type="match status" value="1"/>
</dbReference>
<feature type="signal peptide" evidence="8">
    <location>
        <begin position="1"/>
        <end position="16"/>
    </location>
</feature>
<dbReference type="InterPro" id="IPR025753">
    <property type="entry name" value="AAA_N_dom"/>
</dbReference>
<evidence type="ECO:0000313" key="11">
    <source>
        <dbReference type="Proteomes" id="UP000836841"/>
    </source>
</evidence>
<evidence type="ECO:0000256" key="2">
    <source>
        <dbReference type="ARBA" id="ARBA00007448"/>
    </source>
</evidence>
<feature type="chain" id="PRO_5043560914" description="AAA+ ATPase domain-containing protein" evidence="8">
    <location>
        <begin position="17"/>
        <end position="516"/>
    </location>
</feature>
<dbReference type="Pfam" id="PF14363">
    <property type="entry name" value="AAA_assoc"/>
    <property type="match status" value="1"/>
</dbReference>
<keyword evidence="8" id="KW-0732">Signal</keyword>
<reference evidence="10 11" key="1">
    <citation type="submission" date="2022-03" db="EMBL/GenBank/DDBJ databases">
        <authorList>
            <person name="Nunn A."/>
            <person name="Chopra R."/>
            <person name="Nunn A."/>
            <person name="Contreras Garrido A."/>
        </authorList>
    </citation>
    <scope>NUCLEOTIDE SEQUENCE [LARGE SCALE GENOMIC DNA]</scope>
</reference>
<dbReference type="Gene3D" id="3.40.50.300">
    <property type="entry name" value="P-loop containing nucleotide triphosphate hydrolases"/>
    <property type="match status" value="1"/>
</dbReference>
<dbReference type="EMBL" id="OU466863">
    <property type="protein sequence ID" value="CAH2077940.1"/>
    <property type="molecule type" value="Genomic_DNA"/>
</dbReference>
<dbReference type="AlphaFoldDB" id="A0AAU9T1C1"/>
<dbReference type="SUPFAM" id="SSF52540">
    <property type="entry name" value="P-loop containing nucleoside triphosphate hydrolases"/>
    <property type="match status" value="1"/>
</dbReference>
<dbReference type="Proteomes" id="UP000836841">
    <property type="component" value="Chromosome 7"/>
</dbReference>
<dbReference type="Gene3D" id="6.10.280.40">
    <property type="match status" value="1"/>
</dbReference>
<keyword evidence="3" id="KW-0378">Hydrolase</keyword>
<dbReference type="InterPro" id="IPR058017">
    <property type="entry name" value="At3g28540-like_C"/>
</dbReference>
<dbReference type="InterPro" id="IPR003959">
    <property type="entry name" value="ATPase_AAA_core"/>
</dbReference>
<keyword evidence="4" id="KW-0547">Nucleotide-binding</keyword>
<feature type="domain" description="AAA+ ATPase" evidence="9">
    <location>
        <begin position="237"/>
        <end position="392"/>
    </location>
</feature>
<feature type="region of interest" description="Disordered" evidence="7">
    <location>
        <begin position="460"/>
        <end position="516"/>
    </location>
</feature>
<dbReference type="Pfam" id="PF00004">
    <property type="entry name" value="AAA"/>
    <property type="match status" value="1"/>
</dbReference>
<name>A0AAU9T1C1_THLAR</name>
<comment type="cofactor">
    <cofactor evidence="1">
        <name>Mg(2+)</name>
        <dbReference type="ChEBI" id="CHEBI:18420"/>
    </cofactor>
</comment>
<dbReference type="GO" id="GO:0005524">
    <property type="term" value="F:ATP binding"/>
    <property type="evidence" value="ECO:0007669"/>
    <property type="project" value="UniProtKB-KW"/>
</dbReference>
<evidence type="ECO:0000256" key="3">
    <source>
        <dbReference type="ARBA" id="ARBA00022801"/>
    </source>
</evidence>
<sequence length="516" mass="58725">MKEYWTSLASLLGVLAFCQSLMNSVFPPELRFAFLKLFNRVFHLFSTFCYFDITEIDGVNTNELYNAVQLYLSSCVSSVAGNRLSLTRAVNSSSITFGLSNNDSIVDTFNAVTVVWEHIVTQRQTQTFAWRPMPEEKRGFTLRIKKKDKSLILDSYLDYIMEKASEIRRKNQDRLLYTNSRGGSLDARGLPWESVPFKHPSTFDTLAMDPVKKKQIMEDLRDFAECQSFYQKTGRAWKRGYLLYGPPGTGKSSMIAAMANYLRYDIYDLELTEVKSNSELRKLLMKTSSKSIIVIEDIDCSINLTNRKKQTQSTAGSYYDPEMTLTESGLGDDSGNGNTITLSGLLNFTDGLWSCCGSERIFVFTTNHIEKLDPALLRSGRMDMHIYMSYCTFPSLKILLRNYLGYEEGDLNDGVLKEMERVVDKAEITPADVSETLIKNRRDREKAVRELLKDLRSRAESNEKNGKLRGQNGSLTVADDVEEQEKRALDSPYAEENGQAEEEEEIEDSICKNSED</sequence>
<dbReference type="GO" id="GO:0006950">
    <property type="term" value="P:response to stress"/>
    <property type="evidence" value="ECO:0007669"/>
    <property type="project" value="UniProtKB-ARBA"/>
</dbReference>